<keyword evidence="6 8" id="KW-0106">Calcium</keyword>
<keyword evidence="3 8" id="KW-0479">Metal-binding</keyword>
<dbReference type="Gene3D" id="3.40.50.200">
    <property type="entry name" value="Peptidase S8/S53 domain"/>
    <property type="match status" value="1"/>
</dbReference>
<dbReference type="SUPFAM" id="SSF54897">
    <property type="entry name" value="Protease propeptides/inhibitors"/>
    <property type="match status" value="1"/>
</dbReference>
<dbReference type="GO" id="GO:0046872">
    <property type="term" value="F:metal ion binding"/>
    <property type="evidence" value="ECO:0007669"/>
    <property type="project" value="UniProtKB-UniRule"/>
</dbReference>
<evidence type="ECO:0000256" key="10">
    <source>
        <dbReference type="SAM" id="SignalP"/>
    </source>
</evidence>
<comment type="cofactor">
    <cofactor evidence="8">
        <name>Ca(2+)</name>
        <dbReference type="ChEBI" id="CHEBI:29108"/>
    </cofactor>
    <text evidence="8">Binds 1 Ca(2+) ion per subunit.</text>
</comment>
<dbReference type="Proteomes" id="UP000030651">
    <property type="component" value="Unassembled WGS sequence"/>
</dbReference>
<organism evidence="12 13">
    <name type="scientific">Pestalotiopsis fici (strain W106-1 / CGMCC3.15140)</name>
    <dbReference type="NCBI Taxonomy" id="1229662"/>
    <lineage>
        <taxon>Eukaryota</taxon>
        <taxon>Fungi</taxon>
        <taxon>Dikarya</taxon>
        <taxon>Ascomycota</taxon>
        <taxon>Pezizomycotina</taxon>
        <taxon>Sordariomycetes</taxon>
        <taxon>Xylariomycetidae</taxon>
        <taxon>Amphisphaeriales</taxon>
        <taxon>Sporocadaceae</taxon>
        <taxon>Pestalotiopsis</taxon>
    </lineage>
</organism>
<evidence type="ECO:0000313" key="12">
    <source>
        <dbReference type="EMBL" id="ETS87890.1"/>
    </source>
</evidence>
<dbReference type="PANTHER" id="PTHR14218:SF19">
    <property type="entry name" value="SERINE PROTEASE AORO, PUTATIVE (AFU_ORTHOLOGUE AFUA_6G10250)-RELATED"/>
    <property type="match status" value="1"/>
</dbReference>
<dbReference type="GO" id="GO:0004252">
    <property type="term" value="F:serine-type endopeptidase activity"/>
    <property type="evidence" value="ECO:0007669"/>
    <property type="project" value="UniProtKB-UniRule"/>
</dbReference>
<dbReference type="OMA" id="LDFQYAM"/>
<dbReference type="InParanoid" id="W3XPK2"/>
<feature type="binding site" evidence="8">
    <location>
        <position position="578"/>
    </location>
    <ligand>
        <name>Ca(2+)</name>
        <dbReference type="ChEBI" id="CHEBI:29108"/>
    </ligand>
</feature>
<keyword evidence="7" id="KW-0865">Zymogen</keyword>
<sequence>MFARKPLVFLLCAISKYTAAHLLRQESATNLSQWSRGPEADSHQVVQLSIALTLQDSDLGVETLLRISDPNFPEYGQHLSAKEVARIFQPKPNAAADVLDWLKESGVDLNHVNLSHGGDRLSLSLSVREATWLLQTTFYHHTHYKTGQGQIGCEYYHVPQSLSGSIDYILTSSPIQSHQQIPRQQIVLNDQSFAVGPTAPDCHSQTNPECLRDLYKIPIDVIPHPNNSFGIFEPSWISWISDDLDKFFQKYQKNLVGSRPKFDAINGGYWNETSPSFPLHQEPNLDFEYAMALTSPHEVTNVQVGSNVEQGNLEDMLVAFDQYYCDPINPEHKRFHGGKNLYPPGCNATTCDCGSSSPPKVLSISWGWTEAHFSPNFLHRQCLEFLKLGLMGTTVVVSISDDGTASQSGEFCIDDPSGNATAGRFSPVFPGSCPWVTSVGGTRLLLPGEPRPPASSTKETVWREPVHSSGGGFSNVFPVPPYQAPNIASYKNIEGDHLNEIHDRFNSTGRGFPDVAAVAHRYAVVSQGNDTLISGTSASNPVFASIITLINSERMHAGKGSVGFINPVLYSNPGVLNDVMTGSNKGCGIGQAFRATRGWDAVTGLGTPDYKRLRHLFMSLP</sequence>
<keyword evidence="10" id="KW-0732">Signal</keyword>
<keyword evidence="2 8" id="KW-0645">Protease</keyword>
<dbReference type="PANTHER" id="PTHR14218">
    <property type="entry name" value="PROTEASE S8 TRIPEPTIDYL PEPTIDASE I CLN2"/>
    <property type="match status" value="1"/>
</dbReference>
<accession>W3XPK2</accession>
<evidence type="ECO:0000256" key="8">
    <source>
        <dbReference type="PROSITE-ProRule" id="PRU01032"/>
    </source>
</evidence>
<proteinExistence type="predicted"/>
<keyword evidence="4 8" id="KW-0378">Hydrolase</keyword>
<feature type="active site" description="Charge relay system" evidence="8">
    <location>
        <position position="537"/>
    </location>
</feature>
<dbReference type="EMBL" id="KI912109">
    <property type="protein sequence ID" value="ETS87890.1"/>
    <property type="molecule type" value="Genomic_DNA"/>
</dbReference>
<feature type="binding site" evidence="8">
    <location>
        <position position="579"/>
    </location>
    <ligand>
        <name>Ca(2+)</name>
        <dbReference type="ChEBI" id="CHEBI:29108"/>
    </ligand>
</feature>
<dbReference type="InterPro" id="IPR030400">
    <property type="entry name" value="Sedolisin_dom"/>
</dbReference>
<dbReference type="GeneID" id="19266731"/>
<evidence type="ECO:0000256" key="9">
    <source>
        <dbReference type="SAM" id="MobiDB-lite"/>
    </source>
</evidence>
<dbReference type="OrthoDB" id="409122at2759"/>
<evidence type="ECO:0000256" key="6">
    <source>
        <dbReference type="ARBA" id="ARBA00022837"/>
    </source>
</evidence>
<evidence type="ECO:0000256" key="1">
    <source>
        <dbReference type="ARBA" id="ARBA00004239"/>
    </source>
</evidence>
<dbReference type="GO" id="GO:0005576">
    <property type="term" value="C:extracellular region"/>
    <property type="evidence" value="ECO:0007669"/>
    <property type="project" value="UniProtKB-SubCell"/>
</dbReference>
<dbReference type="GO" id="GO:0006508">
    <property type="term" value="P:proteolysis"/>
    <property type="evidence" value="ECO:0007669"/>
    <property type="project" value="UniProtKB-KW"/>
</dbReference>
<feature type="active site" description="Charge relay system" evidence="8">
    <location>
        <position position="282"/>
    </location>
</feature>
<dbReference type="Pfam" id="PF09286">
    <property type="entry name" value="Pro-kuma_activ"/>
    <property type="match status" value="1"/>
</dbReference>
<comment type="subcellular location">
    <subcellularLocation>
        <location evidence="1">Secreted</location>
        <location evidence="1">Extracellular space</location>
    </subcellularLocation>
</comment>
<evidence type="ECO:0000256" key="2">
    <source>
        <dbReference type="ARBA" id="ARBA00022670"/>
    </source>
</evidence>
<dbReference type="CDD" id="cd04056">
    <property type="entry name" value="Peptidases_S53"/>
    <property type="match status" value="1"/>
</dbReference>
<gene>
    <name evidence="12" type="ORF">PFICI_01718</name>
</gene>
<feature type="active site" description="Charge relay system" evidence="8">
    <location>
        <position position="286"/>
    </location>
</feature>
<dbReference type="HOGENOM" id="CLU_013783_4_1_1"/>
<dbReference type="SUPFAM" id="SSF52743">
    <property type="entry name" value="Subtilisin-like"/>
    <property type="match status" value="1"/>
</dbReference>
<keyword evidence="5 8" id="KW-0720">Serine protease</keyword>
<dbReference type="PROSITE" id="PS51695">
    <property type="entry name" value="SEDOLISIN"/>
    <property type="match status" value="1"/>
</dbReference>
<evidence type="ECO:0000256" key="3">
    <source>
        <dbReference type="ARBA" id="ARBA00022723"/>
    </source>
</evidence>
<feature type="binding site" evidence="8">
    <location>
        <position position="600"/>
    </location>
    <ligand>
        <name>Ca(2+)</name>
        <dbReference type="ChEBI" id="CHEBI:29108"/>
    </ligand>
</feature>
<feature type="region of interest" description="Disordered" evidence="9">
    <location>
        <begin position="446"/>
        <end position="465"/>
    </location>
</feature>
<keyword evidence="13" id="KW-1185">Reference proteome</keyword>
<dbReference type="InterPro" id="IPR036852">
    <property type="entry name" value="Peptidase_S8/S53_dom_sf"/>
</dbReference>
<dbReference type="KEGG" id="pfy:PFICI_01718"/>
<dbReference type="MEROPS" id="S53.007"/>
<dbReference type="eggNOG" id="ENOG502QZ4I">
    <property type="taxonomic scope" value="Eukaryota"/>
</dbReference>
<dbReference type="InterPro" id="IPR015366">
    <property type="entry name" value="S53_propep"/>
</dbReference>
<dbReference type="InterPro" id="IPR050819">
    <property type="entry name" value="Tripeptidyl-peptidase_I"/>
</dbReference>
<dbReference type="AlphaFoldDB" id="W3XPK2"/>
<reference evidence="13" key="1">
    <citation type="journal article" date="2015" name="BMC Genomics">
        <title>Genomic and transcriptomic analysis of the endophytic fungus Pestalotiopsis fici reveals its lifestyle and high potential for synthesis of natural products.</title>
        <authorList>
            <person name="Wang X."/>
            <person name="Zhang X."/>
            <person name="Liu L."/>
            <person name="Xiang M."/>
            <person name="Wang W."/>
            <person name="Sun X."/>
            <person name="Che Y."/>
            <person name="Guo L."/>
            <person name="Liu G."/>
            <person name="Guo L."/>
            <person name="Wang C."/>
            <person name="Yin W.B."/>
            <person name="Stadler M."/>
            <person name="Zhang X."/>
            <person name="Liu X."/>
        </authorList>
    </citation>
    <scope>NUCLEOTIDE SEQUENCE [LARGE SCALE GENOMIC DNA]</scope>
    <source>
        <strain evidence="13">W106-1 / CGMCC3.15140</strain>
    </source>
</reference>
<feature type="domain" description="Peptidase S53" evidence="11">
    <location>
        <begin position="205"/>
        <end position="620"/>
    </location>
</feature>
<dbReference type="CDD" id="cd11377">
    <property type="entry name" value="Pro-peptidase_S53"/>
    <property type="match status" value="1"/>
</dbReference>
<name>W3XPK2_PESFW</name>
<evidence type="ECO:0000313" key="13">
    <source>
        <dbReference type="Proteomes" id="UP000030651"/>
    </source>
</evidence>
<dbReference type="RefSeq" id="XP_007828490.1">
    <property type="nucleotide sequence ID" value="XM_007830299.1"/>
</dbReference>
<dbReference type="SMART" id="SM00944">
    <property type="entry name" value="Pro-kuma_activ"/>
    <property type="match status" value="1"/>
</dbReference>
<evidence type="ECO:0000256" key="4">
    <source>
        <dbReference type="ARBA" id="ARBA00022801"/>
    </source>
</evidence>
<feature type="binding site" evidence="8">
    <location>
        <position position="598"/>
    </location>
    <ligand>
        <name>Ca(2+)</name>
        <dbReference type="ChEBI" id="CHEBI:29108"/>
    </ligand>
</feature>
<evidence type="ECO:0000259" key="11">
    <source>
        <dbReference type="PROSITE" id="PS51695"/>
    </source>
</evidence>
<feature type="signal peptide" evidence="10">
    <location>
        <begin position="1"/>
        <end position="20"/>
    </location>
</feature>
<evidence type="ECO:0000256" key="7">
    <source>
        <dbReference type="ARBA" id="ARBA00023145"/>
    </source>
</evidence>
<feature type="chain" id="PRO_5004836362" description="Peptidase S53 domain-containing protein" evidence="10">
    <location>
        <begin position="21"/>
        <end position="621"/>
    </location>
</feature>
<evidence type="ECO:0000256" key="5">
    <source>
        <dbReference type="ARBA" id="ARBA00022825"/>
    </source>
</evidence>
<dbReference type="GO" id="GO:0008240">
    <property type="term" value="F:tripeptidyl-peptidase activity"/>
    <property type="evidence" value="ECO:0007669"/>
    <property type="project" value="TreeGrafter"/>
</dbReference>
<protein>
    <recommendedName>
        <fullName evidence="11">Peptidase S53 domain-containing protein</fullName>
    </recommendedName>
</protein>